<dbReference type="SMART" id="SM00382">
    <property type="entry name" value="AAA"/>
    <property type="match status" value="1"/>
</dbReference>
<evidence type="ECO:0000256" key="2">
    <source>
        <dbReference type="ARBA" id="ARBA00005417"/>
    </source>
</evidence>
<dbReference type="AlphaFoldDB" id="A0AAJ4NHL0"/>
<evidence type="ECO:0000256" key="5">
    <source>
        <dbReference type="ARBA" id="ARBA00022741"/>
    </source>
</evidence>
<dbReference type="PANTHER" id="PTHR43297:SF11">
    <property type="entry name" value="ATPASE COMPONENT OF ABC-TYPE TRANSPORT SYSTEM"/>
    <property type="match status" value="1"/>
</dbReference>
<keyword evidence="7" id="KW-0472">Membrane</keyword>
<dbReference type="Gene3D" id="3.40.50.300">
    <property type="entry name" value="P-loop containing nucleotide triphosphate hydrolases"/>
    <property type="match status" value="1"/>
</dbReference>
<evidence type="ECO:0000256" key="1">
    <source>
        <dbReference type="ARBA" id="ARBA00004417"/>
    </source>
</evidence>
<dbReference type="EMBL" id="CP076405">
    <property type="protein sequence ID" value="QWQ19962.2"/>
    <property type="molecule type" value="Genomic_DNA"/>
</dbReference>
<dbReference type="InterPro" id="IPR027417">
    <property type="entry name" value="P-loop_NTPase"/>
</dbReference>
<accession>A0AAJ4NHL0</accession>
<keyword evidence="3" id="KW-0813">Transport</keyword>
<dbReference type="Pfam" id="PF00005">
    <property type="entry name" value="ABC_tran"/>
    <property type="match status" value="1"/>
</dbReference>
<evidence type="ECO:0000256" key="4">
    <source>
        <dbReference type="ARBA" id="ARBA00022475"/>
    </source>
</evidence>
<gene>
    <name evidence="9" type="ORF">KOF27_15320</name>
</gene>
<evidence type="ECO:0000256" key="7">
    <source>
        <dbReference type="ARBA" id="ARBA00023136"/>
    </source>
</evidence>
<comment type="similarity">
    <text evidence="2">Belongs to the ABC transporter superfamily.</text>
</comment>
<dbReference type="InterPro" id="IPR050388">
    <property type="entry name" value="ABC_Ni/Peptide_Import"/>
</dbReference>
<dbReference type="PROSITE" id="PS50893">
    <property type="entry name" value="ABC_TRANSPORTER_2"/>
    <property type="match status" value="1"/>
</dbReference>
<dbReference type="InterPro" id="IPR003439">
    <property type="entry name" value="ABC_transporter-like_ATP-bd"/>
</dbReference>
<evidence type="ECO:0000259" key="8">
    <source>
        <dbReference type="PROSITE" id="PS50893"/>
    </source>
</evidence>
<keyword evidence="4" id="KW-1003">Cell membrane</keyword>
<dbReference type="PANTHER" id="PTHR43297">
    <property type="entry name" value="OLIGOPEPTIDE TRANSPORT ATP-BINDING PROTEIN APPD"/>
    <property type="match status" value="1"/>
</dbReference>
<dbReference type="InterPro" id="IPR003593">
    <property type="entry name" value="AAA+_ATPase"/>
</dbReference>
<keyword evidence="5" id="KW-0547">Nucleotide-binding</keyword>
<organism evidence="9 10">
    <name type="scientific">Providencia rettgeri</name>
    <dbReference type="NCBI Taxonomy" id="587"/>
    <lineage>
        <taxon>Bacteria</taxon>
        <taxon>Pseudomonadati</taxon>
        <taxon>Pseudomonadota</taxon>
        <taxon>Gammaproteobacteria</taxon>
        <taxon>Enterobacterales</taxon>
        <taxon>Morganellaceae</taxon>
        <taxon>Providencia</taxon>
    </lineage>
</organism>
<sequence length="267" mass="29506">MLSLDNLTVDVAQFRWLGRKRWSPLLQGISLDIQPGEMVALVGGSGEGKSLLLQSVLGLLPHNMRCRGGIHLNGKKLTEQNKAQHRGNALCYIPQGVNALNPLIRIGPQLERAAVLSGQHIKMHDVARHLQQYNLQGSLVDSYPNQLSGGMAKRVLASSATLSRAQYILADEISSWLDDEHAMQLLENIKSLCHDGRGVLWVTHDLSMAVRFADRIALLRNGALEDVLSSQKLQQGGGGQWLQSLWNALPEHQFMASKWVSLNLFSK</sequence>
<evidence type="ECO:0000313" key="10">
    <source>
        <dbReference type="Proteomes" id="UP000682358"/>
    </source>
</evidence>
<proteinExistence type="inferred from homology"/>
<name>A0AAJ4NHL0_PRORE</name>
<dbReference type="GO" id="GO:0005886">
    <property type="term" value="C:plasma membrane"/>
    <property type="evidence" value="ECO:0007669"/>
    <property type="project" value="UniProtKB-SubCell"/>
</dbReference>
<reference evidence="9" key="1">
    <citation type="submission" date="2021-06" db="EMBL/GenBank/DDBJ databases">
        <title>Emergence of genetically related NDM-1-producing Providencia rettgeri strains in Argentina.</title>
        <authorList>
            <person name="Pasteran F."/>
            <person name="Meo A."/>
            <person name="Gomez S."/>
            <person name="Derdoy L."/>
            <person name="Albronoz E."/>
            <person name="Faccone D."/>
            <person name="Guerriero L."/>
            <person name="Archuby D."/>
            <person name="Tarzia A."/>
            <person name="Lopez M."/>
            <person name="Corso A."/>
        </authorList>
    </citation>
    <scope>NUCLEOTIDE SEQUENCE</scope>
    <source>
        <strain evidence="9">PreM15628</strain>
    </source>
</reference>
<evidence type="ECO:0000256" key="3">
    <source>
        <dbReference type="ARBA" id="ARBA00022448"/>
    </source>
</evidence>
<evidence type="ECO:0000256" key="6">
    <source>
        <dbReference type="ARBA" id="ARBA00022840"/>
    </source>
</evidence>
<dbReference type="SUPFAM" id="SSF52540">
    <property type="entry name" value="P-loop containing nucleoside triphosphate hydrolases"/>
    <property type="match status" value="1"/>
</dbReference>
<dbReference type="Proteomes" id="UP000682358">
    <property type="component" value="Chromosome"/>
</dbReference>
<dbReference type="GO" id="GO:0005524">
    <property type="term" value="F:ATP binding"/>
    <property type="evidence" value="ECO:0007669"/>
    <property type="project" value="UniProtKB-KW"/>
</dbReference>
<feature type="domain" description="ABC transporter" evidence="8">
    <location>
        <begin position="2"/>
        <end position="246"/>
    </location>
</feature>
<evidence type="ECO:0000313" key="9">
    <source>
        <dbReference type="EMBL" id="QWQ19962.2"/>
    </source>
</evidence>
<protein>
    <submittedName>
        <fullName evidence="9">ATP-binding cassette domain-containing protein</fullName>
    </submittedName>
</protein>
<dbReference type="GO" id="GO:0016887">
    <property type="term" value="F:ATP hydrolysis activity"/>
    <property type="evidence" value="ECO:0007669"/>
    <property type="project" value="InterPro"/>
</dbReference>
<keyword evidence="6 9" id="KW-0067">ATP-binding</keyword>
<comment type="subcellular location">
    <subcellularLocation>
        <location evidence="1">Cell inner membrane</location>
        <topology evidence="1">Peripheral membrane protein</topology>
    </subcellularLocation>
</comment>